<dbReference type="InterPro" id="IPR013785">
    <property type="entry name" value="Aldolase_TIM"/>
</dbReference>
<dbReference type="CDD" id="cd01335">
    <property type="entry name" value="Radical_SAM"/>
    <property type="match status" value="1"/>
</dbReference>
<dbReference type="EMBL" id="BARS01027295">
    <property type="protein sequence ID" value="GAG10336.1"/>
    <property type="molecule type" value="Genomic_DNA"/>
</dbReference>
<feature type="non-terminal residue" evidence="2">
    <location>
        <position position="1"/>
    </location>
</feature>
<proteinExistence type="predicted"/>
<dbReference type="SUPFAM" id="SSF102114">
    <property type="entry name" value="Radical SAM enzymes"/>
    <property type="match status" value="1"/>
</dbReference>
<dbReference type="PANTHER" id="PTHR43524">
    <property type="entry name" value="RADICAL SAM SUPERFAMILY PROTEIN"/>
    <property type="match status" value="1"/>
</dbReference>
<dbReference type="AlphaFoldDB" id="X0WCD5"/>
<gene>
    <name evidence="2" type="ORF">S01H1_42889</name>
</gene>
<feature type="region of interest" description="Disordered" evidence="1">
    <location>
        <begin position="139"/>
        <end position="162"/>
    </location>
</feature>
<evidence type="ECO:0000256" key="1">
    <source>
        <dbReference type="SAM" id="MobiDB-lite"/>
    </source>
</evidence>
<accession>X0WCD5</accession>
<feature type="non-terminal residue" evidence="2">
    <location>
        <position position="265"/>
    </location>
</feature>
<name>X0WCD5_9ZZZZ</name>
<evidence type="ECO:0008006" key="3">
    <source>
        <dbReference type="Google" id="ProtNLM"/>
    </source>
</evidence>
<feature type="compositionally biased region" description="Polar residues" evidence="1">
    <location>
        <begin position="141"/>
        <end position="160"/>
    </location>
</feature>
<dbReference type="InterPro" id="IPR058240">
    <property type="entry name" value="rSAM_sf"/>
</dbReference>
<protein>
    <recommendedName>
        <fullName evidence="3">Radical SAM core domain-containing protein</fullName>
    </recommendedName>
</protein>
<evidence type="ECO:0000313" key="2">
    <source>
        <dbReference type="EMBL" id="GAG10336.1"/>
    </source>
</evidence>
<dbReference type="Gene3D" id="3.20.20.70">
    <property type="entry name" value="Aldolase class I"/>
    <property type="match status" value="1"/>
</dbReference>
<comment type="caution">
    <text evidence="2">The sequence shown here is derived from an EMBL/GenBank/DDBJ whole genome shotgun (WGS) entry which is preliminary data.</text>
</comment>
<sequence length="265" mass="29401">GELGIFINIIAGGEPFLFPGLIEICGEFKYQTFVIFTNGTALTKADYNLSKRSTNLAIIVSIEGSPEFTNKRRGSGVYEKALNTIKSLDQIGVPTGISATITRMNFRYWMNPENIDNLIKQNIRILFLIEYIPQTPLPQPKTVSTDHSTKSSLDMTPSESTEMKNIEKGNIKNDHSLMLKSEERKEFRAQILKIRSTKPIFIIHSPGDEEYFGGCVSAGRGFAHVTPAGDLTPCPVSNIATHNLTNSTLREGLASPLFKEICKNE</sequence>
<dbReference type="PANTHER" id="PTHR43524:SF1">
    <property type="entry name" value="RADICAL SAM SUPERFAMILY PROTEIN"/>
    <property type="match status" value="1"/>
</dbReference>
<organism evidence="2">
    <name type="scientific">marine sediment metagenome</name>
    <dbReference type="NCBI Taxonomy" id="412755"/>
    <lineage>
        <taxon>unclassified sequences</taxon>
        <taxon>metagenomes</taxon>
        <taxon>ecological metagenomes</taxon>
    </lineage>
</organism>
<reference evidence="2" key="1">
    <citation type="journal article" date="2014" name="Front. Microbiol.">
        <title>High frequency of phylogenetically diverse reductive dehalogenase-homologous genes in deep subseafloor sedimentary metagenomes.</title>
        <authorList>
            <person name="Kawai M."/>
            <person name="Futagami T."/>
            <person name="Toyoda A."/>
            <person name="Takaki Y."/>
            <person name="Nishi S."/>
            <person name="Hori S."/>
            <person name="Arai W."/>
            <person name="Tsubouchi T."/>
            <person name="Morono Y."/>
            <person name="Uchiyama I."/>
            <person name="Ito T."/>
            <person name="Fujiyama A."/>
            <person name="Inagaki F."/>
            <person name="Takami H."/>
        </authorList>
    </citation>
    <scope>NUCLEOTIDE SEQUENCE</scope>
    <source>
        <strain evidence="2">Expedition CK06-06</strain>
    </source>
</reference>